<organism evidence="2 3">
    <name type="scientific">Sinomicrobium weinanense</name>
    <dbReference type="NCBI Taxonomy" id="2842200"/>
    <lineage>
        <taxon>Bacteria</taxon>
        <taxon>Pseudomonadati</taxon>
        <taxon>Bacteroidota</taxon>
        <taxon>Flavobacteriia</taxon>
        <taxon>Flavobacteriales</taxon>
        <taxon>Flavobacteriaceae</taxon>
        <taxon>Sinomicrobium</taxon>
    </lineage>
</organism>
<dbReference type="GO" id="GO:0016209">
    <property type="term" value="F:antioxidant activity"/>
    <property type="evidence" value="ECO:0007669"/>
    <property type="project" value="InterPro"/>
</dbReference>
<dbReference type="Gene3D" id="3.40.30.10">
    <property type="entry name" value="Glutaredoxin"/>
    <property type="match status" value="1"/>
</dbReference>
<evidence type="ECO:0000259" key="1">
    <source>
        <dbReference type="PROSITE" id="PS51352"/>
    </source>
</evidence>
<keyword evidence="3" id="KW-1185">Reference proteome</keyword>
<comment type="caution">
    <text evidence="2">The sequence shown here is derived from an EMBL/GenBank/DDBJ whole genome shotgun (WGS) entry which is preliminary data.</text>
</comment>
<dbReference type="InterPro" id="IPR000866">
    <property type="entry name" value="AhpC/TSA"/>
</dbReference>
<dbReference type="PANTHER" id="PTHR42852:SF13">
    <property type="entry name" value="PROTEIN DIPZ"/>
    <property type="match status" value="1"/>
</dbReference>
<dbReference type="InterPro" id="IPR013766">
    <property type="entry name" value="Thioredoxin_domain"/>
</dbReference>
<dbReference type="EMBL" id="JACVDC010000008">
    <property type="protein sequence ID" value="MBC9795285.1"/>
    <property type="molecule type" value="Genomic_DNA"/>
</dbReference>
<dbReference type="CDD" id="cd02966">
    <property type="entry name" value="TlpA_like_family"/>
    <property type="match status" value="1"/>
</dbReference>
<evidence type="ECO:0000313" key="2">
    <source>
        <dbReference type="EMBL" id="MBC9795285.1"/>
    </source>
</evidence>
<name>A0A926JPW6_9FLAO</name>
<dbReference type="RefSeq" id="WP_187964439.1">
    <property type="nucleotide sequence ID" value="NZ_JACVDC010000008.1"/>
</dbReference>
<proteinExistence type="predicted"/>
<dbReference type="PROSITE" id="PS51352">
    <property type="entry name" value="THIOREDOXIN_2"/>
    <property type="match status" value="1"/>
</dbReference>
<dbReference type="InterPro" id="IPR050553">
    <property type="entry name" value="Thioredoxin_ResA/DsbE_sf"/>
</dbReference>
<feature type="domain" description="Thioredoxin" evidence="1">
    <location>
        <begin position="32"/>
        <end position="183"/>
    </location>
</feature>
<dbReference type="AlphaFoldDB" id="A0A926JPW6"/>
<dbReference type="PANTHER" id="PTHR42852">
    <property type="entry name" value="THIOL:DISULFIDE INTERCHANGE PROTEIN DSBE"/>
    <property type="match status" value="1"/>
</dbReference>
<dbReference type="Pfam" id="PF00578">
    <property type="entry name" value="AhpC-TSA"/>
    <property type="match status" value="1"/>
</dbReference>
<gene>
    <name evidence="2" type="ORF">IBL28_04855</name>
</gene>
<reference evidence="2 3" key="1">
    <citation type="submission" date="2020-09" db="EMBL/GenBank/DDBJ databases">
        <title>Sinomicrobium weinanense sp. nov., a halophilic bacteria isolated from saline-alkali soil.</title>
        <authorList>
            <person name="Wu P."/>
            <person name="Ren H."/>
            <person name="Mei Y."/>
            <person name="Liang Y."/>
            <person name="Chen Z."/>
        </authorList>
    </citation>
    <scope>NUCLEOTIDE SEQUENCE [LARGE SCALE GENOMIC DNA]</scope>
    <source>
        <strain evidence="2 3">FJxs</strain>
    </source>
</reference>
<accession>A0A926JPW6</accession>
<sequence>MKKRTVINILLILVVLAFFVTPLGDESKILLNKLFASTPEIAKPQKRQKISGYDWKLKDEDWKVFNFKQSEGRVVFVNFWASWRIPSVAELEAVQKLYDDYGDKVDFYIITNEKKEPVEKLMEKRGYTFPVTYLIIGEEMPFDPEKVPSGYIVDKEGNIAASQEGVGDWDSREIRQLLDTLTK</sequence>
<protein>
    <submittedName>
        <fullName evidence="2">TlpA family protein disulfide reductase</fullName>
    </submittedName>
</protein>
<dbReference type="Proteomes" id="UP000653730">
    <property type="component" value="Unassembled WGS sequence"/>
</dbReference>
<dbReference type="GO" id="GO:0016491">
    <property type="term" value="F:oxidoreductase activity"/>
    <property type="evidence" value="ECO:0007669"/>
    <property type="project" value="InterPro"/>
</dbReference>
<evidence type="ECO:0000313" key="3">
    <source>
        <dbReference type="Proteomes" id="UP000653730"/>
    </source>
</evidence>
<dbReference type="SUPFAM" id="SSF52833">
    <property type="entry name" value="Thioredoxin-like"/>
    <property type="match status" value="1"/>
</dbReference>
<dbReference type="InterPro" id="IPR036249">
    <property type="entry name" value="Thioredoxin-like_sf"/>
</dbReference>